<reference evidence="1" key="1">
    <citation type="submission" date="2023-03" db="EMBL/GenBank/DDBJ databases">
        <title>Massive genome expansion in bonnet fungi (Mycena s.s.) driven by repeated elements and novel gene families across ecological guilds.</title>
        <authorList>
            <consortium name="Lawrence Berkeley National Laboratory"/>
            <person name="Harder C.B."/>
            <person name="Miyauchi S."/>
            <person name="Viragh M."/>
            <person name="Kuo A."/>
            <person name="Thoen E."/>
            <person name="Andreopoulos B."/>
            <person name="Lu D."/>
            <person name="Skrede I."/>
            <person name="Drula E."/>
            <person name="Henrissat B."/>
            <person name="Morin E."/>
            <person name="Kohler A."/>
            <person name="Barry K."/>
            <person name="LaButti K."/>
            <person name="Morin E."/>
            <person name="Salamov A."/>
            <person name="Lipzen A."/>
            <person name="Mereny Z."/>
            <person name="Hegedus B."/>
            <person name="Baldrian P."/>
            <person name="Stursova M."/>
            <person name="Weitz H."/>
            <person name="Taylor A."/>
            <person name="Grigoriev I.V."/>
            <person name="Nagy L.G."/>
            <person name="Martin F."/>
            <person name="Kauserud H."/>
        </authorList>
    </citation>
    <scope>NUCLEOTIDE SEQUENCE</scope>
    <source>
        <strain evidence="1">CBHHK188m</strain>
    </source>
</reference>
<comment type="caution">
    <text evidence="1">The sequence shown here is derived from an EMBL/GenBank/DDBJ whole genome shotgun (WGS) entry which is preliminary data.</text>
</comment>
<dbReference type="EMBL" id="JARJLG010000017">
    <property type="protein sequence ID" value="KAJ7773641.1"/>
    <property type="molecule type" value="Genomic_DNA"/>
</dbReference>
<accession>A0AAD7JZH5</accession>
<gene>
    <name evidence="1" type="ORF">DFH07DRAFT_1057176</name>
</gene>
<evidence type="ECO:0008006" key="3">
    <source>
        <dbReference type="Google" id="ProtNLM"/>
    </source>
</evidence>
<proteinExistence type="predicted"/>
<evidence type="ECO:0000313" key="2">
    <source>
        <dbReference type="Proteomes" id="UP001215280"/>
    </source>
</evidence>
<keyword evidence="2" id="KW-1185">Reference proteome</keyword>
<dbReference type="Proteomes" id="UP001215280">
    <property type="component" value="Unassembled WGS sequence"/>
</dbReference>
<sequence>MVLTRRGHKARMMITRWLPNEIIIEIVRATPRKADQAALCRVSKLFHSLALPVLNRVVKVRNNTITAFCTALIADPTRADVIRSFTFVDYGRGPRTVSPVDLLFEAMNLMHLLEHLSIDFKFTSYPVSSGLSLLTFPRISSCKFGGRYKLDPTDADIVAHFFTRHPTITRLHIYFALTRISLPNLHSFDGFAPSIPMITAQGLKAARLAWTDGSITADNIFTTLNSLTNPVLPFVSSHTFYTRAYTTVLPSLSMQMPHTTTLEIRLAPILPDNGIINHLTQCLPRLNHLVYLALHCVFPRANQHYVPDPWAIVQTWANHCPTLEACSLFDNTWKKVDGSWLEYPKDDFRDQAGLSVFEIQ</sequence>
<name>A0AAD7JZH5_9AGAR</name>
<organism evidence="1 2">
    <name type="scientific">Mycena maculata</name>
    <dbReference type="NCBI Taxonomy" id="230809"/>
    <lineage>
        <taxon>Eukaryota</taxon>
        <taxon>Fungi</taxon>
        <taxon>Dikarya</taxon>
        <taxon>Basidiomycota</taxon>
        <taxon>Agaricomycotina</taxon>
        <taxon>Agaricomycetes</taxon>
        <taxon>Agaricomycetidae</taxon>
        <taxon>Agaricales</taxon>
        <taxon>Marasmiineae</taxon>
        <taxon>Mycenaceae</taxon>
        <taxon>Mycena</taxon>
    </lineage>
</organism>
<protein>
    <recommendedName>
        <fullName evidence="3">F-box domain-containing protein</fullName>
    </recommendedName>
</protein>
<evidence type="ECO:0000313" key="1">
    <source>
        <dbReference type="EMBL" id="KAJ7773641.1"/>
    </source>
</evidence>
<dbReference type="AlphaFoldDB" id="A0AAD7JZH5"/>